<dbReference type="PANTHER" id="PTHR46761">
    <property type="entry name" value="RAN GTPASE-ACTIVATING PROTEIN 1"/>
    <property type="match status" value="1"/>
</dbReference>
<evidence type="ECO:0000313" key="2">
    <source>
        <dbReference type="EMBL" id="GFH54316.1"/>
    </source>
</evidence>
<dbReference type="Gene3D" id="3.80.10.10">
    <property type="entry name" value="Ribonuclease Inhibitor"/>
    <property type="match status" value="1"/>
</dbReference>
<dbReference type="SUPFAM" id="SSF52047">
    <property type="entry name" value="RNI-like"/>
    <property type="match status" value="1"/>
</dbReference>
<dbReference type="InterPro" id="IPR001611">
    <property type="entry name" value="Leu-rich_rpt"/>
</dbReference>
<reference evidence="2 3" key="1">
    <citation type="journal article" date="2021" name="Sci. Rep.">
        <title>The genome of the diatom Chaetoceros tenuissimus carries an ancient integrated fragment of an extant virus.</title>
        <authorList>
            <person name="Hongo Y."/>
            <person name="Kimura K."/>
            <person name="Takaki Y."/>
            <person name="Yoshida Y."/>
            <person name="Baba S."/>
            <person name="Kobayashi G."/>
            <person name="Nagasaki K."/>
            <person name="Hano T."/>
            <person name="Tomaru Y."/>
        </authorList>
    </citation>
    <scope>NUCLEOTIDE SEQUENCE [LARGE SCALE GENOMIC DNA]</scope>
    <source>
        <strain evidence="2 3">NIES-3715</strain>
    </source>
</reference>
<keyword evidence="3" id="KW-1185">Reference proteome</keyword>
<name>A0AAD3H8P3_9STRA</name>
<feature type="region of interest" description="Disordered" evidence="1">
    <location>
        <begin position="414"/>
        <end position="442"/>
    </location>
</feature>
<dbReference type="PANTHER" id="PTHR46761:SF2">
    <property type="entry name" value="RAN GTPASE-ACTIVATING PROTEIN 1"/>
    <property type="match status" value="1"/>
</dbReference>
<dbReference type="Pfam" id="PF13516">
    <property type="entry name" value="LRR_6"/>
    <property type="match status" value="3"/>
</dbReference>
<dbReference type="GO" id="GO:0005096">
    <property type="term" value="F:GTPase activator activity"/>
    <property type="evidence" value="ECO:0007669"/>
    <property type="project" value="InterPro"/>
</dbReference>
<feature type="compositionally biased region" description="Acidic residues" evidence="1">
    <location>
        <begin position="414"/>
        <end position="440"/>
    </location>
</feature>
<dbReference type="Proteomes" id="UP001054902">
    <property type="component" value="Unassembled WGS sequence"/>
</dbReference>
<gene>
    <name evidence="2" type="ORF">CTEN210_10792</name>
</gene>
<dbReference type="SMART" id="SM00368">
    <property type="entry name" value="LRR_RI"/>
    <property type="match status" value="5"/>
</dbReference>
<comment type="caution">
    <text evidence="2">The sequence shown here is derived from an EMBL/GenBank/DDBJ whole genome shotgun (WGS) entry which is preliminary data.</text>
</comment>
<evidence type="ECO:0000313" key="3">
    <source>
        <dbReference type="Proteomes" id="UP001054902"/>
    </source>
</evidence>
<dbReference type="EMBL" id="BLLK01000047">
    <property type="protein sequence ID" value="GFH54316.1"/>
    <property type="molecule type" value="Genomic_DNA"/>
</dbReference>
<organism evidence="2 3">
    <name type="scientific">Chaetoceros tenuissimus</name>
    <dbReference type="NCBI Taxonomy" id="426638"/>
    <lineage>
        <taxon>Eukaryota</taxon>
        <taxon>Sar</taxon>
        <taxon>Stramenopiles</taxon>
        <taxon>Ochrophyta</taxon>
        <taxon>Bacillariophyta</taxon>
        <taxon>Coscinodiscophyceae</taxon>
        <taxon>Chaetocerotophycidae</taxon>
        <taxon>Chaetocerotales</taxon>
        <taxon>Chaetocerotaceae</taxon>
        <taxon>Chaetoceros</taxon>
    </lineage>
</organism>
<proteinExistence type="predicted"/>
<protein>
    <submittedName>
        <fullName evidence="2">RNI-like protein</fullName>
    </submittedName>
</protein>
<dbReference type="InterPro" id="IPR032675">
    <property type="entry name" value="LRR_dom_sf"/>
</dbReference>
<dbReference type="InterPro" id="IPR045203">
    <property type="entry name" value="RanGAP1/2"/>
</dbReference>
<dbReference type="AlphaFoldDB" id="A0AAD3H8P3"/>
<sequence length="460" mass="49622">MSPVILEPTPEREVVDAAKAESMIASWKEQLQSYRSSNPDASVLCEKIILTNKSYTREAAKVIADFLTETDEFNPSIASGIKYAQLDDIIASRMEDEGLEVLTTISNAFQDSKLIEVDLSDNAMGSKGVTACEMVIGGNAVQNSMEALKLCNNGLSEYTMEEVADLLTKEIENGSCIAEKLRLIHFFNNMSGNAGCESFAKIMAKCSDKLEDVRMSGTRARAEGSAHITSSLAALVADDKLGNIQRLDLADNSFGDCAEDLATTLKGCPKLTYLNLNDCMLADEGIEMICDALIESKAPVEYLNLGGNEITKDGAKNVAKLIRAKNSTLVTFMANENEMTSIGIRTIAKAFKSSTVQTVAFNFNEVGTIGADALIAMKGRLSSLEKVEIDGNMIPEDAVERLTEAFGDILVELEENDDEEDADDDLDSDDLEEDSEDEAVDAAQDAAVDDLADALGNVTV</sequence>
<accession>A0AAD3H8P3</accession>
<evidence type="ECO:0000256" key="1">
    <source>
        <dbReference type="SAM" id="MobiDB-lite"/>
    </source>
</evidence>